<dbReference type="Gene3D" id="2.40.10.10">
    <property type="entry name" value="Trypsin-like serine proteases"/>
    <property type="match status" value="1"/>
</dbReference>
<keyword evidence="6" id="KW-1185">Reference proteome</keyword>
<reference evidence="5" key="1">
    <citation type="journal article" date="2023" name="PLoS Negl. Trop. Dis.">
        <title>A genome sequence for Biomphalaria pfeifferi, the major vector snail for the human-infecting parasite Schistosoma mansoni.</title>
        <authorList>
            <person name="Bu L."/>
            <person name="Lu L."/>
            <person name="Laidemitt M.R."/>
            <person name="Zhang S.M."/>
            <person name="Mutuku M."/>
            <person name="Mkoji G."/>
            <person name="Steinauer M."/>
            <person name="Loker E.S."/>
        </authorList>
    </citation>
    <scope>NUCLEOTIDE SEQUENCE</scope>
    <source>
        <strain evidence="5">KasaAsao</strain>
    </source>
</reference>
<accession>A0AAD8F184</accession>
<protein>
    <submittedName>
        <fullName evidence="5">Acidic repeat-containing protein-like isoform X2</fullName>
    </submittedName>
</protein>
<keyword evidence="3" id="KW-0378">Hydrolase</keyword>
<keyword evidence="1" id="KW-0645">Protease</keyword>
<evidence type="ECO:0000256" key="4">
    <source>
        <dbReference type="ARBA" id="ARBA00022825"/>
    </source>
</evidence>
<dbReference type="InterPro" id="IPR043504">
    <property type="entry name" value="Peptidase_S1_PA_chymotrypsin"/>
</dbReference>
<name>A0AAD8F184_BIOPF</name>
<evidence type="ECO:0000256" key="2">
    <source>
        <dbReference type="ARBA" id="ARBA00022729"/>
    </source>
</evidence>
<evidence type="ECO:0000313" key="6">
    <source>
        <dbReference type="Proteomes" id="UP001233172"/>
    </source>
</evidence>
<dbReference type="InterPro" id="IPR000126">
    <property type="entry name" value="V8_ser_AS"/>
</dbReference>
<proteinExistence type="predicted"/>
<reference evidence="5" key="2">
    <citation type="submission" date="2023-04" db="EMBL/GenBank/DDBJ databases">
        <authorList>
            <person name="Bu L."/>
            <person name="Lu L."/>
            <person name="Laidemitt M.R."/>
            <person name="Zhang S.M."/>
            <person name="Mutuku M."/>
            <person name="Mkoji G."/>
            <person name="Steinauer M."/>
            <person name="Loker E.S."/>
        </authorList>
    </citation>
    <scope>NUCLEOTIDE SEQUENCE</scope>
    <source>
        <strain evidence="5">KasaAsao</strain>
        <tissue evidence="5">Whole Snail</tissue>
    </source>
</reference>
<evidence type="ECO:0000313" key="5">
    <source>
        <dbReference type="EMBL" id="KAK0047525.1"/>
    </source>
</evidence>
<dbReference type="EMBL" id="JASAOG010000150">
    <property type="protein sequence ID" value="KAK0047525.1"/>
    <property type="molecule type" value="Genomic_DNA"/>
</dbReference>
<dbReference type="AlphaFoldDB" id="A0AAD8F184"/>
<dbReference type="GO" id="GO:0006508">
    <property type="term" value="P:proteolysis"/>
    <property type="evidence" value="ECO:0007669"/>
    <property type="project" value="UniProtKB-KW"/>
</dbReference>
<comment type="caution">
    <text evidence="5">The sequence shown here is derived from an EMBL/GenBank/DDBJ whole genome shotgun (WGS) entry which is preliminary data.</text>
</comment>
<dbReference type="SUPFAM" id="SSF50494">
    <property type="entry name" value="Trypsin-like serine proteases"/>
    <property type="match status" value="1"/>
</dbReference>
<keyword evidence="4" id="KW-0720">Serine protease</keyword>
<dbReference type="GO" id="GO:0008236">
    <property type="term" value="F:serine-type peptidase activity"/>
    <property type="evidence" value="ECO:0007669"/>
    <property type="project" value="UniProtKB-KW"/>
</dbReference>
<sequence length="352" mass="40938">MSMDFIRLLQETIGRLLGYIFRFLRIKRIEDKVSKLQKVITKSEQECYKRNVNHENLHRIPLLQFNEKIAIADDFYINTKIVTFTKTMAKLTGLIYTSGGGGTCFLQKIRRLVDEAGNSTGRAVFTFTTAYHVFGAEDKLLLDWITYKTKVILFYDERIEDFFNEKKCPRLKECRLLDTDKEEGIENDWCAIECEVDCSKVFVTNNQEKNLVDTLESCLQIYKTQQKEIYELLTNNTIRKNLVIIVGHPHYRPKQVSVGRHYPSLKDEPKKVRSGQLWCRYYYDAPTCIGNSGSPVFIPGQPIAGFGYWFGHQHNHKRNVPENLFPDKYEIARKETPKLQFLGMSSIGVELC</sequence>
<gene>
    <name evidence="5" type="ORF">Bpfe_023077</name>
</gene>
<dbReference type="Proteomes" id="UP001233172">
    <property type="component" value="Unassembled WGS sequence"/>
</dbReference>
<evidence type="ECO:0000256" key="3">
    <source>
        <dbReference type="ARBA" id="ARBA00022801"/>
    </source>
</evidence>
<dbReference type="PROSITE" id="PS00673">
    <property type="entry name" value="V8_SER"/>
    <property type="match status" value="1"/>
</dbReference>
<dbReference type="InterPro" id="IPR009003">
    <property type="entry name" value="Peptidase_S1_PA"/>
</dbReference>
<keyword evidence="2" id="KW-0732">Signal</keyword>
<evidence type="ECO:0000256" key="1">
    <source>
        <dbReference type="ARBA" id="ARBA00022670"/>
    </source>
</evidence>
<organism evidence="5 6">
    <name type="scientific">Biomphalaria pfeifferi</name>
    <name type="common">Bloodfluke planorb</name>
    <name type="synonym">Freshwater snail</name>
    <dbReference type="NCBI Taxonomy" id="112525"/>
    <lineage>
        <taxon>Eukaryota</taxon>
        <taxon>Metazoa</taxon>
        <taxon>Spiralia</taxon>
        <taxon>Lophotrochozoa</taxon>
        <taxon>Mollusca</taxon>
        <taxon>Gastropoda</taxon>
        <taxon>Heterobranchia</taxon>
        <taxon>Euthyneura</taxon>
        <taxon>Panpulmonata</taxon>
        <taxon>Hygrophila</taxon>
        <taxon>Lymnaeoidea</taxon>
        <taxon>Planorbidae</taxon>
        <taxon>Biomphalaria</taxon>
    </lineage>
</organism>